<sequence>MPPCSHSSNGKPPRPMPALFSRNRPVGHKEEQPSALAEECSTSSAEPLWISLSRNSPGRHLGFSLPS</sequence>
<dbReference type="Proteomes" id="UP000054783">
    <property type="component" value="Unassembled WGS sequence"/>
</dbReference>
<protein>
    <submittedName>
        <fullName evidence="2">Uncharacterized protein</fullName>
    </submittedName>
</protein>
<comment type="caution">
    <text evidence="2">The sequence shown here is derived from an EMBL/GenBank/DDBJ whole genome shotgun (WGS) entry which is preliminary data.</text>
</comment>
<keyword evidence="3" id="KW-1185">Reference proteome</keyword>
<organism evidence="2 3">
    <name type="scientific">Trichinella patagoniensis</name>
    <dbReference type="NCBI Taxonomy" id="990121"/>
    <lineage>
        <taxon>Eukaryota</taxon>
        <taxon>Metazoa</taxon>
        <taxon>Ecdysozoa</taxon>
        <taxon>Nematoda</taxon>
        <taxon>Enoplea</taxon>
        <taxon>Dorylaimia</taxon>
        <taxon>Trichinellida</taxon>
        <taxon>Trichinellidae</taxon>
        <taxon>Trichinella</taxon>
    </lineage>
</organism>
<feature type="compositionally biased region" description="Polar residues" evidence="1">
    <location>
        <begin position="1"/>
        <end position="10"/>
    </location>
</feature>
<name>A0A0V0VMG6_9BILA</name>
<evidence type="ECO:0000313" key="2">
    <source>
        <dbReference type="EMBL" id="KRX64718.1"/>
    </source>
</evidence>
<proteinExistence type="predicted"/>
<evidence type="ECO:0000313" key="3">
    <source>
        <dbReference type="Proteomes" id="UP000054783"/>
    </source>
</evidence>
<dbReference type="EMBL" id="JYDQ01006066">
    <property type="protein sequence ID" value="KRX64718.1"/>
    <property type="molecule type" value="Genomic_DNA"/>
</dbReference>
<gene>
    <name evidence="2" type="ORF">T12_14321</name>
</gene>
<accession>A0A0V0VMG6</accession>
<evidence type="ECO:0000256" key="1">
    <source>
        <dbReference type="SAM" id="MobiDB-lite"/>
    </source>
</evidence>
<feature type="non-terminal residue" evidence="2">
    <location>
        <position position="67"/>
    </location>
</feature>
<feature type="region of interest" description="Disordered" evidence="1">
    <location>
        <begin position="1"/>
        <end position="41"/>
    </location>
</feature>
<dbReference type="AlphaFoldDB" id="A0A0V0VMG6"/>
<reference evidence="2 3" key="1">
    <citation type="submission" date="2015-01" db="EMBL/GenBank/DDBJ databases">
        <title>Evolution of Trichinella species and genotypes.</title>
        <authorList>
            <person name="Korhonen P.K."/>
            <person name="Edoardo P."/>
            <person name="Giuseppe L.R."/>
            <person name="Gasser R.B."/>
        </authorList>
    </citation>
    <scope>NUCLEOTIDE SEQUENCE [LARGE SCALE GENOMIC DNA]</scope>
    <source>
        <strain evidence="2">ISS2496</strain>
    </source>
</reference>